<feature type="compositionally biased region" description="Polar residues" evidence="4">
    <location>
        <begin position="781"/>
        <end position="798"/>
    </location>
</feature>
<dbReference type="Pfam" id="PF00400">
    <property type="entry name" value="WD40"/>
    <property type="match status" value="6"/>
</dbReference>
<reference evidence="6" key="1">
    <citation type="submission" date="2025-08" db="UniProtKB">
        <authorList>
            <consortium name="RefSeq"/>
        </authorList>
    </citation>
    <scope>IDENTIFICATION</scope>
    <source>
        <tissue evidence="6">Sperm</tissue>
    </source>
</reference>
<evidence type="ECO:0000313" key="6">
    <source>
        <dbReference type="RefSeq" id="XP_032816466.1"/>
    </source>
</evidence>
<organism evidence="5 6">
    <name type="scientific">Petromyzon marinus</name>
    <name type="common">Sea lamprey</name>
    <dbReference type="NCBI Taxonomy" id="7757"/>
    <lineage>
        <taxon>Eukaryota</taxon>
        <taxon>Metazoa</taxon>
        <taxon>Chordata</taxon>
        <taxon>Craniata</taxon>
        <taxon>Vertebrata</taxon>
        <taxon>Cyclostomata</taxon>
        <taxon>Hyperoartia</taxon>
        <taxon>Petromyzontiformes</taxon>
        <taxon>Petromyzontidae</taxon>
        <taxon>Petromyzon</taxon>
    </lineage>
</organism>
<evidence type="ECO:0000256" key="1">
    <source>
        <dbReference type="ARBA" id="ARBA00022574"/>
    </source>
</evidence>
<proteinExistence type="predicted"/>
<dbReference type="SUPFAM" id="SSF50998">
    <property type="entry name" value="Quinoprotein alcohol dehydrogenase-like"/>
    <property type="match status" value="2"/>
</dbReference>
<feature type="repeat" description="WD" evidence="3">
    <location>
        <begin position="655"/>
        <end position="687"/>
    </location>
</feature>
<dbReference type="PANTHER" id="PTHR22847:SF637">
    <property type="entry name" value="WD REPEAT DOMAIN 5B"/>
    <property type="match status" value="1"/>
</dbReference>
<evidence type="ECO:0000256" key="2">
    <source>
        <dbReference type="ARBA" id="ARBA00022737"/>
    </source>
</evidence>
<dbReference type="AlphaFoldDB" id="A0AAJ7TGJ8"/>
<sequence length="818" mass="88127">MAMQLHFVSQDTHNRGAITALGHHPCRREILTGHQDGVIKWWESETGRLLMTSSEHQGWVTHFVFWHEAKLLLSSSNDGSIVAWSAAATVLDRIQVGSSVYCMAGLGRWQKLACGTRCGLRAVRLSDGKGTARVLDSPANLTVAADEHGAAGVVCCMASNDSRLYTGGYGGKLAIYDVSSPAGEPDVSLLHCNPRAHDAGITCLALPTDERSTWLLTGSFDRTVRLWSREGQPLQRLGNFLSGVTGLCYVPRVHAAWALSGACSPVLIDLRSGESVSEFVDVFSDPVEATRHRLQLLAYLPELGQVVASTSRRQLLVWKFVASGCLTALRCLHPVESLAYTRKAPMLIFSGVADGSVMKWERLQSSHFIYSCEKFPLPGTAKNLAVPSVVRQRPRRALHGGPVPPGGSGGGGGGGGTPRRPVTAPGDLGGTRGQRESSRRSVPRQAGDERPGRNVAITRAVFVEERDLLVLACEDGRVYVWGFDKTGASALQGAPGPSPDEATAHSLKRFAVLLSEAELRSLMKTFRDNGEDRDSVTNRVAGFVCKSTLCAHTACVSAIAVVGPDGDDGTTYLVSGGWDRRLCVWRLEEGALHDTFLDTAPATPYGEQEVACDGVIMDMAFSPKRREFAYAASDGAVRVRAFRPCGPEMELVATLTGHEDEATCVRWHGVTERWVTASQDGTVRVWSEDGSSCERVLVMPGAVGALCIDELSGCIVVGVQNTLRVFDAENFTQVQVNTGHSDCVRSIIHIPERGQYVSAGWDRTVRVWNAYHRGRAGPSRDNCSTTPTLQRGTPSQAGAASPHAVTPNRAPPPHLVIP</sequence>
<dbReference type="PANTHER" id="PTHR22847">
    <property type="entry name" value="WD40 REPEAT PROTEIN"/>
    <property type="match status" value="1"/>
</dbReference>
<dbReference type="PROSITE" id="PS50082">
    <property type="entry name" value="WD_REPEATS_2"/>
    <property type="match status" value="5"/>
</dbReference>
<keyword evidence="1 3" id="KW-0853">WD repeat</keyword>
<name>A0AAJ7TGJ8_PETMA</name>
<keyword evidence="5" id="KW-1185">Reference proteome</keyword>
<dbReference type="InterPro" id="IPR001680">
    <property type="entry name" value="WD40_rpt"/>
</dbReference>
<feature type="repeat" description="WD" evidence="3">
    <location>
        <begin position="737"/>
        <end position="769"/>
    </location>
</feature>
<gene>
    <name evidence="6" type="primary">LOC116945906</name>
</gene>
<evidence type="ECO:0000256" key="3">
    <source>
        <dbReference type="PROSITE-ProRule" id="PRU00221"/>
    </source>
</evidence>
<dbReference type="GO" id="GO:1990234">
    <property type="term" value="C:transferase complex"/>
    <property type="evidence" value="ECO:0007669"/>
    <property type="project" value="UniProtKB-ARBA"/>
</dbReference>
<dbReference type="InterPro" id="IPR011047">
    <property type="entry name" value="Quinoprotein_ADH-like_sf"/>
</dbReference>
<feature type="repeat" description="WD" evidence="3">
    <location>
        <begin position="53"/>
        <end position="85"/>
    </location>
</feature>
<feature type="repeat" description="WD" evidence="3">
    <location>
        <begin position="11"/>
        <end position="52"/>
    </location>
</feature>
<protein>
    <submittedName>
        <fullName evidence="6">Vegetative incompatibility protein HET-E-1-like</fullName>
    </submittedName>
</protein>
<dbReference type="KEGG" id="pmrn:116945906"/>
<dbReference type="Gene3D" id="2.130.10.10">
    <property type="entry name" value="YVTN repeat-like/Quinoprotein amine dehydrogenase"/>
    <property type="match status" value="4"/>
</dbReference>
<keyword evidence="2" id="KW-0677">Repeat</keyword>
<dbReference type="PROSITE" id="PS50294">
    <property type="entry name" value="WD_REPEATS_REGION"/>
    <property type="match status" value="3"/>
</dbReference>
<dbReference type="InterPro" id="IPR015943">
    <property type="entry name" value="WD40/YVTN_repeat-like_dom_sf"/>
</dbReference>
<dbReference type="Proteomes" id="UP001318040">
    <property type="component" value="Chromosome 25"/>
</dbReference>
<feature type="compositionally biased region" description="Gly residues" evidence="4">
    <location>
        <begin position="406"/>
        <end position="417"/>
    </location>
</feature>
<feature type="region of interest" description="Disordered" evidence="4">
    <location>
        <begin position="776"/>
        <end position="818"/>
    </location>
</feature>
<accession>A0AAJ7TGJ8</accession>
<feature type="repeat" description="WD" evidence="3">
    <location>
        <begin position="194"/>
        <end position="228"/>
    </location>
</feature>
<feature type="compositionally biased region" description="Pro residues" evidence="4">
    <location>
        <begin position="809"/>
        <end position="818"/>
    </location>
</feature>
<evidence type="ECO:0000313" key="5">
    <source>
        <dbReference type="Proteomes" id="UP001318040"/>
    </source>
</evidence>
<dbReference type="RefSeq" id="XP_032816466.1">
    <property type="nucleotide sequence ID" value="XM_032960575.1"/>
</dbReference>
<dbReference type="SMART" id="SM00320">
    <property type="entry name" value="WD40"/>
    <property type="match status" value="11"/>
</dbReference>
<evidence type="ECO:0000256" key="4">
    <source>
        <dbReference type="SAM" id="MobiDB-lite"/>
    </source>
</evidence>
<feature type="region of interest" description="Disordered" evidence="4">
    <location>
        <begin position="394"/>
        <end position="451"/>
    </location>
</feature>